<dbReference type="InterPro" id="IPR050251">
    <property type="entry name" value="HpcH-HpaI_aldolase"/>
</dbReference>
<evidence type="ECO:0000259" key="4">
    <source>
        <dbReference type="Pfam" id="PF03328"/>
    </source>
</evidence>
<feature type="domain" description="HpcH/HpaI aldolase/citrate lyase" evidence="4">
    <location>
        <begin position="27"/>
        <end position="245"/>
    </location>
</feature>
<dbReference type="InterPro" id="IPR005000">
    <property type="entry name" value="Aldolase/citrate-lyase_domain"/>
</dbReference>
<dbReference type="InterPro" id="IPR015813">
    <property type="entry name" value="Pyrv/PenolPyrv_kinase-like_dom"/>
</dbReference>
<dbReference type="SUPFAM" id="SSF51621">
    <property type="entry name" value="Phosphoenolpyruvate/pyruvate domain"/>
    <property type="match status" value="1"/>
</dbReference>
<gene>
    <name evidence="5" type="ORF">SAMN05444164_6996</name>
</gene>
<dbReference type="PANTHER" id="PTHR30502">
    <property type="entry name" value="2-KETO-3-DEOXY-L-RHAMNONATE ALDOLASE"/>
    <property type="match status" value="1"/>
</dbReference>
<dbReference type="PANTHER" id="PTHR30502:SF0">
    <property type="entry name" value="PHOSPHOENOLPYRUVATE CARBOXYLASE FAMILY PROTEIN"/>
    <property type="match status" value="1"/>
</dbReference>
<protein>
    <submittedName>
        <fullName evidence="5">2-dehydro-3-deoxyglucarate aldolase/4-hydroxy-2-oxoheptanedioate aldolase</fullName>
    </submittedName>
</protein>
<reference evidence="5 6" key="1">
    <citation type="submission" date="2016-10" db="EMBL/GenBank/DDBJ databases">
        <authorList>
            <person name="de Groot N.N."/>
        </authorList>
    </citation>
    <scope>NUCLEOTIDE SEQUENCE [LARGE SCALE GENOMIC DNA]</scope>
    <source>
        <strain evidence="5 6">MT12</strain>
    </source>
</reference>
<sequence length="281" mass="30540">MLFKPNRLIEMLERGEIPLGMQCFTGDPALVEVLGLTGFDFVMLDCEHSGNNARGLESLIRVSEQAGLAAFVRVPDRANEVDIRRALEAGASGIFLPMVRSAEDVKRAADAAFFPPRGSRGICPAIRAAGYSLRTFEEYAAWNNREVILIPMIEHPTAVENINEICAMEEVKVIVFGGGDLSYAMGEGTSMMKSPRVQEAYRKVLATAKRHGVAVVGGPILDPTPESCRKSLDDGITVFCLGLDTLGFRRFCEQTVEALNAGIEGTNYRRAPAPDSGFPGR</sequence>
<proteinExistence type="inferred from homology"/>
<dbReference type="InterPro" id="IPR040442">
    <property type="entry name" value="Pyrv_kinase-like_dom_sf"/>
</dbReference>
<dbReference type="Proteomes" id="UP000198992">
    <property type="component" value="Unassembled WGS sequence"/>
</dbReference>
<evidence type="ECO:0000313" key="5">
    <source>
        <dbReference type="EMBL" id="SEE12317.1"/>
    </source>
</evidence>
<evidence type="ECO:0000313" key="6">
    <source>
        <dbReference type="Proteomes" id="UP000198992"/>
    </source>
</evidence>
<keyword evidence="2" id="KW-0479">Metal-binding</keyword>
<dbReference type="GO" id="GO:0046872">
    <property type="term" value="F:metal ion binding"/>
    <property type="evidence" value="ECO:0007669"/>
    <property type="project" value="UniProtKB-KW"/>
</dbReference>
<dbReference type="EMBL" id="FNTH01000001">
    <property type="protein sequence ID" value="SEE12317.1"/>
    <property type="molecule type" value="Genomic_DNA"/>
</dbReference>
<dbReference type="GO" id="GO:0016832">
    <property type="term" value="F:aldehyde-lyase activity"/>
    <property type="evidence" value="ECO:0007669"/>
    <property type="project" value="TreeGrafter"/>
</dbReference>
<organism evidence="5 6">
    <name type="scientific">Bradyrhizobium erythrophlei</name>
    <dbReference type="NCBI Taxonomy" id="1437360"/>
    <lineage>
        <taxon>Bacteria</taxon>
        <taxon>Pseudomonadati</taxon>
        <taxon>Pseudomonadota</taxon>
        <taxon>Alphaproteobacteria</taxon>
        <taxon>Hyphomicrobiales</taxon>
        <taxon>Nitrobacteraceae</taxon>
        <taxon>Bradyrhizobium</taxon>
    </lineage>
</organism>
<keyword evidence="3" id="KW-0456">Lyase</keyword>
<accession>A0A1H5G9D1</accession>
<evidence type="ECO:0000256" key="2">
    <source>
        <dbReference type="ARBA" id="ARBA00022723"/>
    </source>
</evidence>
<evidence type="ECO:0000256" key="3">
    <source>
        <dbReference type="ARBA" id="ARBA00023239"/>
    </source>
</evidence>
<dbReference type="GO" id="GO:0005737">
    <property type="term" value="C:cytoplasm"/>
    <property type="evidence" value="ECO:0007669"/>
    <property type="project" value="TreeGrafter"/>
</dbReference>
<dbReference type="AlphaFoldDB" id="A0A1H5G9D1"/>
<dbReference type="Pfam" id="PF03328">
    <property type="entry name" value="HpcH_HpaI"/>
    <property type="match status" value="1"/>
</dbReference>
<name>A0A1H5G9D1_9BRAD</name>
<dbReference type="Gene3D" id="3.20.20.60">
    <property type="entry name" value="Phosphoenolpyruvate-binding domains"/>
    <property type="match status" value="1"/>
</dbReference>
<comment type="similarity">
    <text evidence="1">Belongs to the HpcH/HpaI aldolase family.</text>
</comment>
<evidence type="ECO:0000256" key="1">
    <source>
        <dbReference type="ARBA" id="ARBA00005568"/>
    </source>
</evidence>